<comment type="subcellular location">
    <subcellularLocation>
        <location evidence="1">Cytoplasm</location>
    </subcellularLocation>
</comment>
<dbReference type="GO" id="GO:0016301">
    <property type="term" value="F:kinase activity"/>
    <property type="evidence" value="ECO:0007669"/>
    <property type="project" value="UniProtKB-KW"/>
</dbReference>
<evidence type="ECO:0000256" key="2">
    <source>
        <dbReference type="ARBA" id="ARBA00022448"/>
    </source>
</evidence>
<dbReference type="GO" id="GO:0009401">
    <property type="term" value="P:phosphoenolpyruvate-dependent sugar phosphotransferase system"/>
    <property type="evidence" value="ECO:0007669"/>
    <property type="project" value="UniProtKB-KW"/>
</dbReference>
<dbReference type="PANTHER" id="PTHR36203:SF5">
    <property type="entry name" value="PTS SYSTEM, EIIA COMPONENT"/>
    <property type="match status" value="1"/>
</dbReference>
<dbReference type="Pfam" id="PF00359">
    <property type="entry name" value="PTS_EIIA_2"/>
    <property type="match status" value="1"/>
</dbReference>
<keyword evidence="4 8" id="KW-0808">Transferase</keyword>
<evidence type="ECO:0000259" key="7">
    <source>
        <dbReference type="PROSITE" id="PS51094"/>
    </source>
</evidence>
<dbReference type="InterPro" id="IPR002178">
    <property type="entry name" value="PTS_EIIA_type-2_dom"/>
</dbReference>
<dbReference type="CDD" id="cd00211">
    <property type="entry name" value="PTS_IIA_fru"/>
    <property type="match status" value="1"/>
</dbReference>
<dbReference type="EMBL" id="LZYZ01000002">
    <property type="protein sequence ID" value="OOM14543.1"/>
    <property type="molecule type" value="Genomic_DNA"/>
</dbReference>
<evidence type="ECO:0000256" key="6">
    <source>
        <dbReference type="ARBA" id="ARBA00022777"/>
    </source>
</evidence>
<dbReference type="Proteomes" id="UP000191154">
    <property type="component" value="Unassembled WGS sequence"/>
</dbReference>
<keyword evidence="3" id="KW-0963">Cytoplasm</keyword>
<dbReference type="RefSeq" id="WP_077864919.1">
    <property type="nucleotide sequence ID" value="NZ_LZYZ01000002.1"/>
</dbReference>
<dbReference type="GO" id="GO:0005737">
    <property type="term" value="C:cytoplasm"/>
    <property type="evidence" value="ECO:0007669"/>
    <property type="project" value="UniProtKB-SubCell"/>
</dbReference>
<dbReference type="EC" id="2.7.1.-" evidence="8"/>
<comment type="caution">
    <text evidence="8">The sequence shown here is derived from an EMBL/GenBank/DDBJ whole genome shotgun (WGS) entry which is preliminary data.</text>
</comment>
<dbReference type="InterPro" id="IPR051351">
    <property type="entry name" value="Ascorbate-PTS_EIIA_comp"/>
</dbReference>
<evidence type="ECO:0000256" key="4">
    <source>
        <dbReference type="ARBA" id="ARBA00022679"/>
    </source>
</evidence>
<dbReference type="InterPro" id="IPR016152">
    <property type="entry name" value="PTrfase/Anion_transptr"/>
</dbReference>
<keyword evidence="5" id="KW-0598">Phosphotransferase system</keyword>
<dbReference type="PROSITE" id="PS51094">
    <property type="entry name" value="PTS_EIIA_TYPE_2"/>
    <property type="match status" value="1"/>
</dbReference>
<organism evidence="8 9">
    <name type="scientific">Clostridium saccharobutylicum</name>
    <dbReference type="NCBI Taxonomy" id="169679"/>
    <lineage>
        <taxon>Bacteria</taxon>
        <taxon>Bacillati</taxon>
        <taxon>Bacillota</taxon>
        <taxon>Clostridia</taxon>
        <taxon>Eubacteriales</taxon>
        <taxon>Clostridiaceae</taxon>
        <taxon>Clostridium</taxon>
    </lineage>
</organism>
<dbReference type="SUPFAM" id="SSF55804">
    <property type="entry name" value="Phoshotransferase/anion transport protein"/>
    <property type="match status" value="1"/>
</dbReference>
<proteinExistence type="predicted"/>
<dbReference type="Gene3D" id="3.40.930.10">
    <property type="entry name" value="Mannitol-specific EII, Chain A"/>
    <property type="match status" value="1"/>
</dbReference>
<keyword evidence="6" id="KW-0418">Kinase</keyword>
<feature type="domain" description="PTS EIIA type-2" evidence="7">
    <location>
        <begin position="4"/>
        <end position="147"/>
    </location>
</feature>
<evidence type="ECO:0000256" key="5">
    <source>
        <dbReference type="ARBA" id="ARBA00022683"/>
    </source>
</evidence>
<evidence type="ECO:0000256" key="3">
    <source>
        <dbReference type="ARBA" id="ARBA00022490"/>
    </source>
</evidence>
<sequence>MIERLFNEKTVELNIEAKNWEEAIRFCGNLFVKSGNTEARYVDAMINTVKSMGQYIVIEKGIAMPHARPEDGVKKIGMGLVKLKKPIEFGNEEYDPVDILIFICAVDKTSHLKALAELVTLIEDNKFLSIVRNSSSKEDVINYIKTKNFNLI</sequence>
<gene>
    <name evidence="8" type="primary">ulaC_2</name>
    <name evidence="8" type="ORF">CLOSAC_14230</name>
</gene>
<evidence type="ECO:0000256" key="1">
    <source>
        <dbReference type="ARBA" id="ARBA00004496"/>
    </source>
</evidence>
<reference evidence="8 9" key="1">
    <citation type="submission" date="2016-05" db="EMBL/GenBank/DDBJ databases">
        <title>Microbial solvent formation.</title>
        <authorList>
            <person name="Poehlein A."/>
            <person name="Montoya Solano J.D."/>
            <person name="Flitsch S."/>
            <person name="Krabben P."/>
            <person name="Duerre P."/>
            <person name="Daniel R."/>
        </authorList>
    </citation>
    <scope>NUCLEOTIDE SEQUENCE [LARGE SCALE GENOMIC DNA]</scope>
    <source>
        <strain evidence="8 9">L1-8</strain>
    </source>
</reference>
<dbReference type="AlphaFoldDB" id="A0A1S8NDR7"/>
<evidence type="ECO:0000313" key="9">
    <source>
        <dbReference type="Proteomes" id="UP000191154"/>
    </source>
</evidence>
<protein>
    <submittedName>
        <fullName evidence="8">Ascorbate-specific phosphotransferase enzyme IIA component</fullName>
        <ecNumber evidence="8">2.7.1.-</ecNumber>
    </submittedName>
</protein>
<name>A0A1S8NDR7_CLOSA</name>
<accession>A0A1S8NDR7</accession>
<keyword evidence="2" id="KW-0813">Transport</keyword>
<evidence type="ECO:0000313" key="8">
    <source>
        <dbReference type="EMBL" id="OOM14543.1"/>
    </source>
</evidence>
<dbReference type="PANTHER" id="PTHR36203">
    <property type="entry name" value="ASCORBATE-SPECIFIC PTS SYSTEM EIIA COMPONENT"/>
    <property type="match status" value="1"/>
</dbReference>